<proteinExistence type="predicted"/>
<gene>
    <name evidence="1" type="ORF">QR46_2165</name>
</gene>
<dbReference type="Proteomes" id="UP000070089">
    <property type="component" value="Unassembled WGS sequence"/>
</dbReference>
<reference evidence="1 2" key="1">
    <citation type="journal article" date="2015" name="Mol. Biochem. Parasitol.">
        <title>Identification of polymorphic genes for use in assemblage B genotyping assays through comparative genomics of multiple assemblage B Giardia duodenalis isolates.</title>
        <authorList>
            <person name="Wielinga C."/>
            <person name="Thompson R.C."/>
            <person name="Monis P."/>
            <person name="Ryan U."/>
        </authorList>
    </citation>
    <scope>NUCLEOTIDE SEQUENCE [LARGE SCALE GENOMIC DNA]</scope>
    <source>
        <strain evidence="1 2">BAH15c1</strain>
    </source>
</reference>
<name>A0A132NUU7_GIAIN</name>
<dbReference type="OrthoDB" id="10258644at2759"/>
<comment type="caution">
    <text evidence="1">The sequence shown here is derived from an EMBL/GenBank/DDBJ whole genome shotgun (WGS) entry which is preliminary data.</text>
</comment>
<evidence type="ECO:0000313" key="2">
    <source>
        <dbReference type="Proteomes" id="UP000070089"/>
    </source>
</evidence>
<accession>A0A132NUU7</accession>
<protein>
    <submittedName>
        <fullName evidence="1">Uncharacterized protein</fullName>
    </submittedName>
</protein>
<dbReference type="VEuPathDB" id="GiardiaDB:QR46_2165"/>
<dbReference type="EMBL" id="JXTI01000054">
    <property type="protein sequence ID" value="KWX13825.1"/>
    <property type="molecule type" value="Genomic_DNA"/>
</dbReference>
<sequence>MFGSHFYDEICADQEHMRLVAHMCHTARTEKDVLNLSVTTLVNNDVFGKNLVQSASCDRIILTVTEEPRTEPKVEALRLFEDSEEYLVAEMGTIPYASQPTSVRVVRSRSQSLIHRTISATQLNECCVFPNMYQIQYSPRFRNRQYCIKDGILTLVPDSF</sequence>
<dbReference type="AlphaFoldDB" id="A0A132NUU7"/>
<organism evidence="1 2">
    <name type="scientific">Giardia duodenalis assemblage B</name>
    <dbReference type="NCBI Taxonomy" id="1394984"/>
    <lineage>
        <taxon>Eukaryota</taxon>
        <taxon>Metamonada</taxon>
        <taxon>Diplomonadida</taxon>
        <taxon>Hexamitidae</taxon>
        <taxon>Giardiinae</taxon>
        <taxon>Giardia</taxon>
    </lineage>
</organism>
<evidence type="ECO:0000313" key="1">
    <source>
        <dbReference type="EMBL" id="KWX13825.1"/>
    </source>
</evidence>